<sequence>MSWPFLYFSDEGLSLAELTAARLDGDLIDVGEAFMPTDAVETSALRAASLGRLIPPAVALTHVSAAWIHGAISAPPSRHTVQRLSRVRTHVRDPRLVYRDRAVPIDDVTVIGGVSVTTPARTLADLVRDLCRGEVRSRPAIEAMALWNPDLAGETAQWLQHAPPLHFKRPALVFLRLLAEREPAQEEVTR</sequence>
<name>A0ABT2P7Z2_9MICO</name>
<reference evidence="2 3" key="1">
    <citation type="journal article" date="2024" name="Int. J. Syst. Evol. Microbiol.">
        <title>Microbacterium memoriense sp. nov., a member of the Actinomycetota from marine beach sediment of the north coast of Portugal.</title>
        <authorList>
            <person name="Santos J.D.N.D."/>
            <person name="Klimek D."/>
            <person name="Calusinska M."/>
            <person name="Lobo-da-Cunha A."/>
            <person name="Catita J."/>
            <person name="Goncalves H."/>
            <person name="Gonzalez I."/>
            <person name="Lage O.M."/>
        </authorList>
    </citation>
    <scope>NUCLEOTIDE SEQUENCE [LARGE SCALE GENOMIC DNA]</scope>
    <source>
        <strain evidence="2 3">PMIC_1C1B</strain>
    </source>
</reference>
<feature type="domain" description="AbiEi antitoxin C-terminal" evidence="1">
    <location>
        <begin position="63"/>
        <end position="128"/>
    </location>
</feature>
<gene>
    <name evidence="2" type="ORF">N4R40_00330</name>
</gene>
<evidence type="ECO:0000259" key="1">
    <source>
        <dbReference type="Pfam" id="PF09407"/>
    </source>
</evidence>
<organism evidence="2 3">
    <name type="scientific">Microbacterium memoriense</name>
    <dbReference type="NCBI Taxonomy" id="2978350"/>
    <lineage>
        <taxon>Bacteria</taxon>
        <taxon>Bacillati</taxon>
        <taxon>Actinomycetota</taxon>
        <taxon>Actinomycetes</taxon>
        <taxon>Micrococcales</taxon>
        <taxon>Microbacteriaceae</taxon>
        <taxon>Microbacterium</taxon>
    </lineage>
</organism>
<dbReference type="Proteomes" id="UP001300496">
    <property type="component" value="Unassembled WGS sequence"/>
</dbReference>
<protein>
    <submittedName>
        <fullName evidence="2">SAM-dependent methyltransferase</fullName>
    </submittedName>
</protein>
<evidence type="ECO:0000313" key="3">
    <source>
        <dbReference type="Proteomes" id="UP001300496"/>
    </source>
</evidence>
<keyword evidence="2" id="KW-0808">Transferase</keyword>
<accession>A0ABT2P7Z2</accession>
<dbReference type="Pfam" id="PF09407">
    <property type="entry name" value="AbiEi_1"/>
    <property type="match status" value="1"/>
</dbReference>
<keyword evidence="2" id="KW-0489">Methyltransferase</keyword>
<evidence type="ECO:0000313" key="2">
    <source>
        <dbReference type="EMBL" id="MCT9000814.1"/>
    </source>
</evidence>
<dbReference type="InterPro" id="IPR018547">
    <property type="entry name" value="AbiEi_C"/>
</dbReference>
<comment type="caution">
    <text evidence="2">The sequence shown here is derived from an EMBL/GenBank/DDBJ whole genome shotgun (WGS) entry which is preliminary data.</text>
</comment>
<dbReference type="GO" id="GO:0032259">
    <property type="term" value="P:methylation"/>
    <property type="evidence" value="ECO:0007669"/>
    <property type="project" value="UniProtKB-KW"/>
</dbReference>
<dbReference type="GO" id="GO:0008168">
    <property type="term" value="F:methyltransferase activity"/>
    <property type="evidence" value="ECO:0007669"/>
    <property type="project" value="UniProtKB-KW"/>
</dbReference>
<proteinExistence type="predicted"/>
<keyword evidence="3" id="KW-1185">Reference proteome</keyword>
<dbReference type="RefSeq" id="WP_261605373.1">
    <property type="nucleotide sequence ID" value="NZ_JAODOR010000001.1"/>
</dbReference>
<dbReference type="EMBL" id="JAODOR010000001">
    <property type="protein sequence ID" value="MCT9000814.1"/>
    <property type="molecule type" value="Genomic_DNA"/>
</dbReference>